<evidence type="ECO:0000256" key="2">
    <source>
        <dbReference type="ARBA" id="ARBA00034247"/>
    </source>
</evidence>
<reference evidence="6 7" key="1">
    <citation type="submission" date="2020-08" db="EMBL/GenBank/DDBJ databases">
        <title>Genomic Encyclopedia of Type Strains, Phase IV (KMG-IV): sequencing the most valuable type-strain genomes for metagenomic binning, comparative biology and taxonomic classification.</title>
        <authorList>
            <person name="Goeker M."/>
        </authorList>
    </citation>
    <scope>NUCLEOTIDE SEQUENCE [LARGE SCALE GENOMIC DNA]</scope>
    <source>
        <strain evidence="6 7">DSM 29514</strain>
    </source>
</reference>
<dbReference type="EC" id="2.7.7.65" evidence="1"/>
<dbReference type="InterPro" id="IPR000160">
    <property type="entry name" value="GGDEF_dom"/>
</dbReference>
<dbReference type="RefSeq" id="WP_165135504.1">
    <property type="nucleotide sequence ID" value="NZ_CP049250.1"/>
</dbReference>
<comment type="caution">
    <text evidence="6">The sequence shown here is derived from an EMBL/GenBank/DDBJ whole genome shotgun (WGS) entry which is preliminary data.</text>
</comment>
<keyword evidence="4" id="KW-1133">Transmembrane helix</keyword>
<keyword evidence="7" id="KW-1185">Reference proteome</keyword>
<dbReference type="GO" id="GO:1902201">
    <property type="term" value="P:negative regulation of bacterial-type flagellum-dependent cell motility"/>
    <property type="evidence" value="ECO:0007669"/>
    <property type="project" value="TreeGrafter"/>
</dbReference>
<dbReference type="AlphaFoldDB" id="A0A7W6LCR7"/>
<organism evidence="6 7">
    <name type="scientific">Rhizobium rhizoryzae</name>
    <dbReference type="NCBI Taxonomy" id="451876"/>
    <lineage>
        <taxon>Bacteria</taxon>
        <taxon>Pseudomonadati</taxon>
        <taxon>Pseudomonadota</taxon>
        <taxon>Alphaproteobacteria</taxon>
        <taxon>Hyphomicrobiales</taxon>
        <taxon>Rhizobiaceae</taxon>
        <taxon>Rhizobium/Agrobacterium group</taxon>
        <taxon>Rhizobium</taxon>
    </lineage>
</organism>
<evidence type="ECO:0000313" key="7">
    <source>
        <dbReference type="Proteomes" id="UP000519897"/>
    </source>
</evidence>
<evidence type="ECO:0000313" key="6">
    <source>
        <dbReference type="EMBL" id="MBB4141846.1"/>
    </source>
</evidence>
<keyword evidence="3" id="KW-0175">Coiled coil</keyword>
<dbReference type="PANTHER" id="PTHR45138">
    <property type="entry name" value="REGULATORY COMPONENTS OF SENSORY TRANSDUCTION SYSTEM"/>
    <property type="match status" value="1"/>
</dbReference>
<evidence type="ECO:0000256" key="1">
    <source>
        <dbReference type="ARBA" id="ARBA00012528"/>
    </source>
</evidence>
<dbReference type="EMBL" id="JACIEC010000001">
    <property type="protein sequence ID" value="MBB4141846.1"/>
    <property type="molecule type" value="Genomic_DNA"/>
</dbReference>
<feature type="domain" description="GGDEF" evidence="5">
    <location>
        <begin position="258"/>
        <end position="393"/>
    </location>
</feature>
<proteinExistence type="predicted"/>
<evidence type="ECO:0000259" key="5">
    <source>
        <dbReference type="PROSITE" id="PS50887"/>
    </source>
</evidence>
<dbReference type="InterPro" id="IPR043128">
    <property type="entry name" value="Rev_trsase/Diguanyl_cyclase"/>
</dbReference>
<dbReference type="GO" id="GO:0052621">
    <property type="term" value="F:diguanylate cyclase activity"/>
    <property type="evidence" value="ECO:0007669"/>
    <property type="project" value="UniProtKB-EC"/>
</dbReference>
<sequence length="409" mass="45387">MKPIWPNLFQITLYNGPGAQQLIRRMLDDLFLPWPHIIAGLAIIICAAYSAWLGGDRFATEAIAIMIVHMSYRIAIHRHYLSYGYADRERYWTRLFFASALISGLAWGTSLSLLIVSAPNEVKYLTLTVACVIIQSATARAFMAPLPLILQTLLLVIMVVSTSVWNGDWIVAPAAVLFIAFQAGHMRHLIAMRFREWQAQKDKDHLVARLAKANDDLSEANEALRKAALTDGLTGLANRRAFDLHLELHCSPEAGTSEPVSLIFFDVDRFKSFNDTHGHQAGDHCLELIGHCARSVLTSTWQMAARYGGEEFALILPMTGADEARRIAEALREKVSHLPIPVGAEETHVTISLGVATADKLTAATPSALLTHADLALYRAKQRGRNRVEVVETASETEIHDALRYLRTT</sequence>
<feature type="transmembrane region" description="Helical" evidence="4">
    <location>
        <begin position="95"/>
        <end position="116"/>
    </location>
</feature>
<dbReference type="Pfam" id="PF00990">
    <property type="entry name" value="GGDEF"/>
    <property type="match status" value="1"/>
</dbReference>
<comment type="catalytic activity">
    <reaction evidence="2">
        <text>2 GTP = 3',3'-c-di-GMP + 2 diphosphate</text>
        <dbReference type="Rhea" id="RHEA:24898"/>
        <dbReference type="ChEBI" id="CHEBI:33019"/>
        <dbReference type="ChEBI" id="CHEBI:37565"/>
        <dbReference type="ChEBI" id="CHEBI:58805"/>
        <dbReference type="EC" id="2.7.7.65"/>
    </reaction>
</comment>
<dbReference type="SUPFAM" id="SSF55073">
    <property type="entry name" value="Nucleotide cyclase"/>
    <property type="match status" value="1"/>
</dbReference>
<feature type="coiled-coil region" evidence="3">
    <location>
        <begin position="203"/>
        <end position="230"/>
    </location>
</feature>
<dbReference type="NCBIfam" id="TIGR00254">
    <property type="entry name" value="GGDEF"/>
    <property type="match status" value="1"/>
</dbReference>
<dbReference type="PROSITE" id="PS50887">
    <property type="entry name" value="GGDEF"/>
    <property type="match status" value="1"/>
</dbReference>
<accession>A0A7W6LCR7</accession>
<dbReference type="InterPro" id="IPR050469">
    <property type="entry name" value="Diguanylate_Cyclase"/>
</dbReference>
<feature type="transmembrane region" description="Helical" evidence="4">
    <location>
        <begin position="30"/>
        <end position="52"/>
    </location>
</feature>
<dbReference type="SMART" id="SM00267">
    <property type="entry name" value="GGDEF"/>
    <property type="match status" value="1"/>
</dbReference>
<evidence type="ECO:0000256" key="4">
    <source>
        <dbReference type="SAM" id="Phobius"/>
    </source>
</evidence>
<dbReference type="Proteomes" id="UP000519897">
    <property type="component" value="Unassembled WGS sequence"/>
</dbReference>
<feature type="transmembrane region" description="Helical" evidence="4">
    <location>
        <begin position="170"/>
        <end position="190"/>
    </location>
</feature>
<evidence type="ECO:0000256" key="3">
    <source>
        <dbReference type="SAM" id="Coils"/>
    </source>
</evidence>
<keyword evidence="4" id="KW-0472">Membrane</keyword>
<dbReference type="CDD" id="cd01949">
    <property type="entry name" value="GGDEF"/>
    <property type="match status" value="1"/>
</dbReference>
<dbReference type="InterPro" id="IPR029787">
    <property type="entry name" value="Nucleotide_cyclase"/>
</dbReference>
<feature type="transmembrane region" description="Helical" evidence="4">
    <location>
        <begin position="146"/>
        <end position="164"/>
    </location>
</feature>
<dbReference type="FunFam" id="3.30.70.270:FF:000001">
    <property type="entry name" value="Diguanylate cyclase domain protein"/>
    <property type="match status" value="1"/>
</dbReference>
<name>A0A7W6LCR7_9HYPH</name>
<dbReference type="GO" id="GO:0043709">
    <property type="term" value="P:cell adhesion involved in single-species biofilm formation"/>
    <property type="evidence" value="ECO:0007669"/>
    <property type="project" value="TreeGrafter"/>
</dbReference>
<protein>
    <recommendedName>
        <fullName evidence="1">diguanylate cyclase</fullName>
        <ecNumber evidence="1">2.7.7.65</ecNumber>
    </recommendedName>
</protein>
<dbReference type="Gene3D" id="3.30.70.270">
    <property type="match status" value="1"/>
</dbReference>
<dbReference type="PANTHER" id="PTHR45138:SF9">
    <property type="entry name" value="DIGUANYLATE CYCLASE DGCM-RELATED"/>
    <property type="match status" value="1"/>
</dbReference>
<dbReference type="GO" id="GO:0005886">
    <property type="term" value="C:plasma membrane"/>
    <property type="evidence" value="ECO:0007669"/>
    <property type="project" value="TreeGrafter"/>
</dbReference>
<gene>
    <name evidence="6" type="ORF">GGQ72_000345</name>
</gene>
<keyword evidence="4" id="KW-0812">Transmembrane</keyword>